<dbReference type="RefSeq" id="XP_031946093.1">
    <property type="nucleotide sequence ID" value="XM_032079103.1"/>
</dbReference>
<keyword evidence="3" id="KW-1185">Reference proteome</keyword>
<keyword evidence="1" id="KW-0472">Membrane</keyword>
<keyword evidence="1" id="KW-1133">Transmembrane helix</keyword>
<dbReference type="GeneID" id="43663794"/>
<feature type="transmembrane region" description="Helical" evidence="1">
    <location>
        <begin position="20"/>
        <end position="41"/>
    </location>
</feature>
<reference evidence="2 3" key="1">
    <citation type="submission" date="2019-04" db="EMBL/GenBank/DDBJ databases">
        <authorList>
            <consortium name="DOE Joint Genome Institute"/>
            <person name="Mondo S."/>
            <person name="Kjaerbolling I."/>
            <person name="Vesth T."/>
            <person name="Frisvad J.C."/>
            <person name="Nybo J.L."/>
            <person name="Theobald S."/>
            <person name="Kildgaard S."/>
            <person name="Isbrandt T."/>
            <person name="Kuo A."/>
            <person name="Sato A."/>
            <person name="Lyhne E.K."/>
            <person name="Kogle M.E."/>
            <person name="Wiebenga A."/>
            <person name="Kun R.S."/>
            <person name="Lubbers R.J."/>
            <person name="Makela M.R."/>
            <person name="Barry K."/>
            <person name="Chovatia M."/>
            <person name="Clum A."/>
            <person name="Daum C."/>
            <person name="Haridas S."/>
            <person name="He G."/>
            <person name="LaButti K."/>
            <person name="Lipzen A."/>
            <person name="Riley R."/>
            <person name="Salamov A."/>
            <person name="Simmons B.A."/>
            <person name="Magnuson J.K."/>
            <person name="Henrissat B."/>
            <person name="Mortensen U.H."/>
            <person name="Larsen T.O."/>
            <person name="Devries R.P."/>
            <person name="Grigoriev I.V."/>
            <person name="Machida M."/>
            <person name="Baker S.E."/>
            <person name="Andersen M.R."/>
            <person name="Cantor M.N."/>
            <person name="Hua S.X."/>
        </authorList>
    </citation>
    <scope>NUCLEOTIDE SEQUENCE [LARGE SCALE GENOMIC DNA]</scope>
    <source>
        <strain evidence="2 3">CBS 119388</strain>
    </source>
</reference>
<evidence type="ECO:0000256" key="1">
    <source>
        <dbReference type="SAM" id="Phobius"/>
    </source>
</evidence>
<keyword evidence="1" id="KW-0812">Transmembrane</keyword>
<name>A0A5N7DQU2_9EURO</name>
<accession>A0A5N7DQU2</accession>
<dbReference type="AlphaFoldDB" id="A0A5N7DQU2"/>
<evidence type="ECO:0000313" key="3">
    <source>
        <dbReference type="Proteomes" id="UP000325579"/>
    </source>
</evidence>
<sequence length="93" mass="10564">MINHSFSLHQQQPLFSTLTLWWFPYSIVVIIARLGIAIFSLQNLDINPPLFYAVHSPAALYSRIARFVKSTSTSLLFVVLRPPATKYSFAPIL</sequence>
<dbReference type="Proteomes" id="UP000325579">
    <property type="component" value="Unassembled WGS sequence"/>
</dbReference>
<protein>
    <submittedName>
        <fullName evidence="2">Uncharacterized protein</fullName>
    </submittedName>
</protein>
<dbReference type="EMBL" id="ML736742">
    <property type="protein sequence ID" value="KAE8408774.1"/>
    <property type="molecule type" value="Genomic_DNA"/>
</dbReference>
<evidence type="ECO:0000313" key="2">
    <source>
        <dbReference type="EMBL" id="KAE8408774.1"/>
    </source>
</evidence>
<organism evidence="2 3">
    <name type="scientific">Aspergillus pseudonomiae</name>
    <dbReference type="NCBI Taxonomy" id="1506151"/>
    <lineage>
        <taxon>Eukaryota</taxon>
        <taxon>Fungi</taxon>
        <taxon>Dikarya</taxon>
        <taxon>Ascomycota</taxon>
        <taxon>Pezizomycotina</taxon>
        <taxon>Eurotiomycetes</taxon>
        <taxon>Eurotiomycetidae</taxon>
        <taxon>Eurotiales</taxon>
        <taxon>Aspergillaceae</taxon>
        <taxon>Aspergillus</taxon>
        <taxon>Aspergillus subgen. Circumdati</taxon>
    </lineage>
</organism>
<proteinExistence type="predicted"/>
<gene>
    <name evidence="2" type="ORF">BDV37DRAFT_157970</name>
</gene>